<name>A0AA40F4F6_9PEZI</name>
<feature type="chain" id="PRO_5041439933" description="Extracellular membrane protein CFEM domain-containing protein" evidence="7">
    <location>
        <begin position="20"/>
        <end position="319"/>
    </location>
</feature>
<sequence length="319" mass="33710">MRALLPLVVIATVCHSVAAVVDFSFYPQLAQNCLYQSSNSSKCDEGTVSATNNCLCTNGGSFITNTAKCLGRDDPKDVVPVYQTMKTACTDSKTPIKITQDEFVKAAAVSSSTTTTTPATTRASDTATVTQTVTSTASPAPGDKDKEGEEPKKGLSAGALAGIVGGGVAALAVVGGLIFFLIWRRRRRDGEESHPMLPQHGVGMNALPPQPAQPGMPSPGMPYHAGAANEWPDDRKWRPSPNPSDHRPSAGFSWETPYDPYATPKFAATPPPPPPPPAAYELVGSDSHVPAEVPGSPPIMEMDGTPVPQPQDRFRPYRG</sequence>
<accession>A0AA40F4F6</accession>
<dbReference type="AlphaFoldDB" id="A0AA40F4F6"/>
<dbReference type="PANTHER" id="PTHR15549:SF26">
    <property type="entry name" value="AXIAL BUDDING PATTERN PROTEIN 2-RELATED"/>
    <property type="match status" value="1"/>
</dbReference>
<comment type="subcellular location">
    <subcellularLocation>
        <location evidence="1">Membrane</location>
        <topology evidence="1">Single-pass membrane protein</topology>
    </subcellularLocation>
</comment>
<feature type="signal peptide" evidence="7">
    <location>
        <begin position="1"/>
        <end position="19"/>
    </location>
</feature>
<dbReference type="InterPro" id="IPR051694">
    <property type="entry name" value="Immunoregulatory_rcpt-like"/>
</dbReference>
<dbReference type="GO" id="GO:0016020">
    <property type="term" value="C:membrane"/>
    <property type="evidence" value="ECO:0007669"/>
    <property type="project" value="UniProtKB-SubCell"/>
</dbReference>
<dbReference type="Proteomes" id="UP001172155">
    <property type="component" value="Unassembled WGS sequence"/>
</dbReference>
<dbReference type="PANTHER" id="PTHR15549">
    <property type="entry name" value="PAIRED IMMUNOGLOBULIN-LIKE TYPE 2 RECEPTOR"/>
    <property type="match status" value="1"/>
</dbReference>
<keyword evidence="9" id="KW-1185">Reference proteome</keyword>
<comment type="caution">
    <text evidence="8">The sequence shown here is derived from an EMBL/GenBank/DDBJ whole genome shotgun (WGS) entry which is preliminary data.</text>
</comment>
<evidence type="ECO:0000313" key="9">
    <source>
        <dbReference type="Proteomes" id="UP001172155"/>
    </source>
</evidence>
<feature type="region of interest" description="Disordered" evidence="5">
    <location>
        <begin position="223"/>
        <end position="319"/>
    </location>
</feature>
<feature type="compositionally biased region" description="Pro residues" evidence="5">
    <location>
        <begin position="269"/>
        <end position="278"/>
    </location>
</feature>
<feature type="compositionally biased region" description="Basic and acidic residues" evidence="5">
    <location>
        <begin position="142"/>
        <end position="153"/>
    </location>
</feature>
<dbReference type="CDD" id="cd12087">
    <property type="entry name" value="TM_EGFR-like"/>
    <property type="match status" value="1"/>
</dbReference>
<evidence type="ECO:0000256" key="4">
    <source>
        <dbReference type="ARBA" id="ARBA00023136"/>
    </source>
</evidence>
<feature type="region of interest" description="Disordered" evidence="5">
    <location>
        <begin position="109"/>
        <end position="153"/>
    </location>
</feature>
<keyword evidence="3 6" id="KW-1133">Transmembrane helix</keyword>
<evidence type="ECO:0000256" key="2">
    <source>
        <dbReference type="ARBA" id="ARBA00022692"/>
    </source>
</evidence>
<feature type="transmembrane region" description="Helical" evidence="6">
    <location>
        <begin position="159"/>
        <end position="183"/>
    </location>
</feature>
<organism evidence="8 9">
    <name type="scientific">Schizothecium vesticola</name>
    <dbReference type="NCBI Taxonomy" id="314040"/>
    <lineage>
        <taxon>Eukaryota</taxon>
        <taxon>Fungi</taxon>
        <taxon>Dikarya</taxon>
        <taxon>Ascomycota</taxon>
        <taxon>Pezizomycotina</taxon>
        <taxon>Sordariomycetes</taxon>
        <taxon>Sordariomycetidae</taxon>
        <taxon>Sordariales</taxon>
        <taxon>Schizotheciaceae</taxon>
        <taxon>Schizothecium</taxon>
    </lineage>
</organism>
<evidence type="ECO:0008006" key="10">
    <source>
        <dbReference type="Google" id="ProtNLM"/>
    </source>
</evidence>
<evidence type="ECO:0000313" key="8">
    <source>
        <dbReference type="EMBL" id="KAK0750920.1"/>
    </source>
</evidence>
<evidence type="ECO:0000256" key="7">
    <source>
        <dbReference type="SAM" id="SignalP"/>
    </source>
</evidence>
<feature type="compositionally biased region" description="Low complexity" evidence="5">
    <location>
        <begin position="109"/>
        <end position="138"/>
    </location>
</feature>
<dbReference type="Pfam" id="PF05808">
    <property type="entry name" value="Podoplanin"/>
    <property type="match status" value="1"/>
</dbReference>
<proteinExistence type="predicted"/>
<evidence type="ECO:0000256" key="5">
    <source>
        <dbReference type="SAM" id="MobiDB-lite"/>
    </source>
</evidence>
<gene>
    <name evidence="8" type="ORF">B0T18DRAFT_425646</name>
</gene>
<keyword evidence="4 6" id="KW-0472">Membrane</keyword>
<evidence type="ECO:0000256" key="6">
    <source>
        <dbReference type="SAM" id="Phobius"/>
    </source>
</evidence>
<reference evidence="8" key="1">
    <citation type="submission" date="2023-06" db="EMBL/GenBank/DDBJ databases">
        <title>Genome-scale phylogeny and comparative genomics of the fungal order Sordariales.</title>
        <authorList>
            <consortium name="Lawrence Berkeley National Laboratory"/>
            <person name="Hensen N."/>
            <person name="Bonometti L."/>
            <person name="Westerberg I."/>
            <person name="Brannstrom I.O."/>
            <person name="Guillou S."/>
            <person name="Cros-Aarteil S."/>
            <person name="Calhoun S."/>
            <person name="Haridas S."/>
            <person name="Kuo A."/>
            <person name="Mondo S."/>
            <person name="Pangilinan J."/>
            <person name="Riley R."/>
            <person name="LaButti K."/>
            <person name="Andreopoulos B."/>
            <person name="Lipzen A."/>
            <person name="Chen C."/>
            <person name="Yanf M."/>
            <person name="Daum C."/>
            <person name="Ng V."/>
            <person name="Clum A."/>
            <person name="Steindorff A."/>
            <person name="Ohm R."/>
            <person name="Martin F."/>
            <person name="Silar P."/>
            <person name="Natvig D."/>
            <person name="Lalanne C."/>
            <person name="Gautier V."/>
            <person name="Ament-velasquez S.L."/>
            <person name="Kruys A."/>
            <person name="Hutchinson M.I."/>
            <person name="Powell A.J."/>
            <person name="Barry K."/>
            <person name="Miller A.N."/>
            <person name="Grigoriev I.V."/>
            <person name="Debuchy R."/>
            <person name="Gladieux P."/>
            <person name="Thoren M.H."/>
            <person name="Johannesson H."/>
        </authorList>
    </citation>
    <scope>NUCLEOTIDE SEQUENCE</scope>
    <source>
        <strain evidence="8">SMH3187-1</strain>
    </source>
</reference>
<dbReference type="GO" id="GO:0071944">
    <property type="term" value="C:cell periphery"/>
    <property type="evidence" value="ECO:0007669"/>
    <property type="project" value="UniProtKB-ARBA"/>
</dbReference>
<keyword evidence="7" id="KW-0732">Signal</keyword>
<keyword evidence="2 6" id="KW-0812">Transmembrane</keyword>
<protein>
    <recommendedName>
        <fullName evidence="10">Extracellular membrane protein CFEM domain-containing protein</fullName>
    </recommendedName>
</protein>
<evidence type="ECO:0000256" key="3">
    <source>
        <dbReference type="ARBA" id="ARBA00022989"/>
    </source>
</evidence>
<evidence type="ECO:0000256" key="1">
    <source>
        <dbReference type="ARBA" id="ARBA00004167"/>
    </source>
</evidence>
<dbReference type="EMBL" id="JAUKUD010000002">
    <property type="protein sequence ID" value="KAK0750920.1"/>
    <property type="molecule type" value="Genomic_DNA"/>
</dbReference>